<feature type="domain" description="PV NS1-Nuc" evidence="15">
    <location>
        <begin position="2"/>
        <end position="195"/>
    </location>
</feature>
<feature type="region of interest" description="Disordered" evidence="13">
    <location>
        <begin position="506"/>
        <end position="559"/>
    </location>
</feature>
<feature type="compositionally biased region" description="Polar residues" evidence="13">
    <location>
        <begin position="527"/>
        <end position="546"/>
    </location>
</feature>
<evidence type="ECO:0000256" key="8">
    <source>
        <dbReference type="ARBA" id="ARBA00022801"/>
    </source>
</evidence>
<dbReference type="InterPro" id="IPR014835">
    <property type="entry name" value="NS1-Nuc"/>
</dbReference>
<evidence type="ECO:0000313" key="16">
    <source>
        <dbReference type="EMBL" id="AEX38015.1"/>
    </source>
</evidence>
<evidence type="ECO:0000259" key="14">
    <source>
        <dbReference type="PROSITE" id="PS51206"/>
    </source>
</evidence>
<dbReference type="GO" id="GO:0006260">
    <property type="term" value="P:DNA replication"/>
    <property type="evidence" value="ECO:0007669"/>
    <property type="project" value="UniProtKB-UniRule"/>
</dbReference>
<dbReference type="GO" id="GO:0046872">
    <property type="term" value="F:metal ion binding"/>
    <property type="evidence" value="ECO:0007669"/>
    <property type="project" value="UniProtKB-KW"/>
</dbReference>
<dbReference type="PROSITE" id="PS52022">
    <property type="entry name" value="PV_NS1_NUC"/>
    <property type="match status" value="1"/>
</dbReference>
<dbReference type="GeneID" id="11605583"/>
<dbReference type="GO" id="GO:0019079">
    <property type="term" value="P:viral genome replication"/>
    <property type="evidence" value="ECO:0007669"/>
    <property type="project" value="InterPro"/>
</dbReference>
<dbReference type="InterPro" id="IPR049901">
    <property type="entry name" value="PV_NS1-NUC"/>
</dbReference>
<evidence type="ECO:0000256" key="13">
    <source>
        <dbReference type="SAM" id="MobiDB-lite"/>
    </source>
</evidence>
<dbReference type="SUPFAM" id="SSF55464">
    <property type="entry name" value="Origin of replication-binding domain, RBD-like"/>
    <property type="match status" value="1"/>
</dbReference>
<dbReference type="EMBL" id="JQ037754">
    <property type="protein sequence ID" value="AEX38015.1"/>
    <property type="molecule type" value="Genomic_DNA"/>
</dbReference>
<keyword evidence="5" id="KW-0479">Metal-binding</keyword>
<proteinExistence type="predicted"/>
<evidence type="ECO:0000256" key="7">
    <source>
        <dbReference type="ARBA" id="ARBA00022759"/>
    </source>
</evidence>
<dbReference type="GO" id="GO:0016787">
    <property type="term" value="F:hydrolase activity"/>
    <property type="evidence" value="ECO:0007669"/>
    <property type="project" value="UniProtKB-KW"/>
</dbReference>
<feature type="domain" description="SF3 helicase" evidence="14">
    <location>
        <begin position="279"/>
        <end position="446"/>
    </location>
</feature>
<evidence type="ECO:0000256" key="5">
    <source>
        <dbReference type="ARBA" id="ARBA00022723"/>
    </source>
</evidence>
<evidence type="ECO:0000313" key="17">
    <source>
        <dbReference type="Proteomes" id="UP000168326"/>
    </source>
</evidence>
<dbReference type="Gene3D" id="1.10.10.950">
    <property type="match status" value="1"/>
</dbReference>
<evidence type="ECO:0000256" key="9">
    <source>
        <dbReference type="ARBA" id="ARBA00022840"/>
    </source>
</evidence>
<sequence>MSQEIGISFVFRFLSEDTPYRQRLWHLDRAVDSEGWPPYTQWPSSPSAWRMNQFNRLLQEVRFRLLAIGDCSWFLQMEESPGGLLHCHGWCASMMCSTRQLALALTSGFKQLGRSMYSGVRNGEDYYEFFRNKNRTIASRKGEFVMAYLLPKLPSDKEVLWAATNVPEFSPYALSEPMRRTLTRCADEMAYSAPATTGPRCETAASARFSELVKWLVDNKIMNVTAWRAMDNEGYISFLASHQGKHQATTAIAIASQQLIETANLFDMATRLQPSNEWGRIETLFEDNGYDPHKMAALFYNWATRRTGKKNTIWLYGPATTGKTNLASAIARASGNYGCVNWNNANFPFNDCVDKMLIWWEEGSMKECHVEAAMAILGGVPVRVDRKNKDSAVLRSTPVIITSNVDMTMVHSGNTESMEHKLPLEERMIKITLAKKLLPAFGVITVGEICRFFQHGQDVAEEWTVQELLGNLQKDDSIEQATWQSENDWFPPLESGVVDLGDLSAISRDEPDSDVDEGVDEPGLLDSLSSTNTGELSPSPHTSTPNHACPPAPKKRIKDPSANSLLISDCWDFLVGEYPGGTGPRDTTPCNRGCLYFFQVSEQNPVLRGQHTSSAEGDQRHRGLR</sequence>
<keyword evidence="7 12" id="KW-0255">Endonuclease</keyword>
<dbReference type="Gene3D" id="3.40.1310.20">
    <property type="match status" value="1"/>
</dbReference>
<dbReference type="RefSeq" id="YP_005097851.1">
    <property type="nucleotide sequence ID" value="NC_016752.1"/>
</dbReference>
<keyword evidence="11 12" id="KW-0238">DNA-binding</keyword>
<evidence type="ECO:0000256" key="6">
    <source>
        <dbReference type="ARBA" id="ARBA00022741"/>
    </source>
</evidence>
<dbReference type="InterPro" id="IPR027417">
    <property type="entry name" value="P-loop_NTPase"/>
</dbReference>
<evidence type="ECO:0000256" key="1">
    <source>
        <dbReference type="ARBA" id="ARBA00004147"/>
    </source>
</evidence>
<dbReference type="GO" id="GO:0004519">
    <property type="term" value="F:endonuclease activity"/>
    <property type="evidence" value="ECO:0007669"/>
    <property type="project" value="UniProtKB-UniRule"/>
</dbReference>
<keyword evidence="4 12" id="KW-0540">Nuclease</keyword>
<dbReference type="GO" id="GO:0042025">
    <property type="term" value="C:host cell nucleus"/>
    <property type="evidence" value="ECO:0007669"/>
    <property type="project" value="UniProtKB-SubCell"/>
</dbReference>
<feature type="compositionally biased region" description="Acidic residues" evidence="13">
    <location>
        <begin position="511"/>
        <end position="520"/>
    </location>
</feature>
<dbReference type="Pfam" id="PF08724">
    <property type="entry name" value="Rep_N"/>
    <property type="match status" value="1"/>
</dbReference>
<evidence type="ECO:0000256" key="10">
    <source>
        <dbReference type="ARBA" id="ARBA00023124"/>
    </source>
</evidence>
<protein>
    <submittedName>
        <fullName evidence="16">Non structural protein NS1</fullName>
    </submittedName>
</protein>
<evidence type="ECO:0000256" key="2">
    <source>
        <dbReference type="ARBA" id="ARBA00022562"/>
    </source>
</evidence>
<keyword evidence="2 12" id="KW-1048">Host nucleus</keyword>
<dbReference type="Gene3D" id="3.40.50.300">
    <property type="entry name" value="P-loop containing nucleotide triphosphate hydrolases"/>
    <property type="match status" value="1"/>
</dbReference>
<keyword evidence="9" id="KW-0067">ATP-binding</keyword>
<keyword evidence="10 12" id="KW-0190">Covalent protein-DNA linkage</keyword>
<dbReference type="SUPFAM" id="SSF52540">
    <property type="entry name" value="P-loop containing nucleoside triphosphate hydrolases"/>
    <property type="match status" value="1"/>
</dbReference>
<keyword evidence="17" id="KW-1185">Reference proteome</keyword>
<evidence type="ECO:0000259" key="15">
    <source>
        <dbReference type="PROSITE" id="PS52022"/>
    </source>
</evidence>
<dbReference type="KEGG" id="vg:11605583"/>
<dbReference type="GO" id="GO:0005524">
    <property type="term" value="F:ATP binding"/>
    <property type="evidence" value="ECO:0007669"/>
    <property type="project" value="UniProtKB-KW"/>
</dbReference>
<feature type="active site" description="For nuclease activity" evidence="12">
    <location>
        <position position="148"/>
    </location>
</feature>
<evidence type="ECO:0000256" key="12">
    <source>
        <dbReference type="PROSITE-ProRule" id="PRU01366"/>
    </source>
</evidence>
<feature type="short sequence motif" description="RCR-2" evidence="12">
    <location>
        <begin position="86"/>
        <end position="88"/>
    </location>
</feature>
<dbReference type="Proteomes" id="UP000168326">
    <property type="component" value="Segment"/>
</dbReference>
<dbReference type="OrthoDB" id="2007at10239"/>
<dbReference type="PROSITE" id="PS51206">
    <property type="entry name" value="SF3_HELICASE_1"/>
    <property type="match status" value="1"/>
</dbReference>
<name>H2ESE8_9VIRU</name>
<feature type="short sequence motif" description="RCR-3" evidence="12">
    <location>
        <begin position="148"/>
        <end position="152"/>
    </location>
</feature>
<accession>H2ESE8</accession>
<evidence type="ECO:0000256" key="11">
    <source>
        <dbReference type="ARBA" id="ARBA00023125"/>
    </source>
</evidence>
<keyword evidence="6 12" id="KW-0547">Nucleotide-binding</keyword>
<reference evidence="16 17" key="1">
    <citation type="journal article" date="2011" name="PLoS ONE">
        <title>Two novel parvoviruses in frugivorous new and old world bats.</title>
        <authorList>
            <person name="Canuti M."/>
            <person name="Eis-Huebinger A.M."/>
            <person name="Deijs M."/>
            <person name="de Vries M."/>
            <person name="Drexler J.F."/>
            <person name="Oppong S.K."/>
            <person name="Muller M.A."/>
            <person name="Klose S.M."/>
            <person name="Wellinghausen N."/>
            <person name="Cottontail V.M."/>
            <person name="Kalko E.K.V."/>
            <person name="Drosten C."/>
            <person name="van der Hoek L."/>
        </authorList>
    </citation>
    <scope>NUCLEOTIDE SEQUENCE [LARGE SCALE GENOMIC DNA]</scope>
</reference>
<dbReference type="Pfam" id="PF01057">
    <property type="entry name" value="Parvo_NS1"/>
    <property type="match status" value="1"/>
</dbReference>
<dbReference type="InterPro" id="IPR014015">
    <property type="entry name" value="Helicase_SF3_DNA-vir"/>
</dbReference>
<keyword evidence="3 12" id="KW-0235">DNA replication</keyword>
<keyword evidence="8 12" id="KW-0378">Hydrolase</keyword>
<comment type="subcellular location">
    <subcellularLocation>
        <location evidence="1 12">Host nucleus</location>
    </subcellularLocation>
</comment>
<evidence type="ECO:0000256" key="3">
    <source>
        <dbReference type="ARBA" id="ARBA00022705"/>
    </source>
</evidence>
<organism evidence="16 17">
    <name type="scientific">Artibeus jamaicensis parvovirus</name>
    <dbReference type="NCBI Taxonomy" id="2849740"/>
    <lineage>
        <taxon>Viruses</taxon>
        <taxon>Monodnaviria</taxon>
        <taxon>Shotokuvirae</taxon>
        <taxon>Cossaviricota</taxon>
        <taxon>Quintoviricetes</taxon>
        <taxon>Piccovirales</taxon>
        <taxon>Parvoviridae</taxon>
        <taxon>Parvovirinae</taxon>
        <taxon>Artiparvovirus</taxon>
        <taxon>Artiparvovirus chiropteran1</taxon>
    </lineage>
</organism>
<dbReference type="InterPro" id="IPR001257">
    <property type="entry name" value="Parvovirus_NS1_helicase"/>
</dbReference>
<dbReference type="GO" id="GO:0003677">
    <property type="term" value="F:DNA binding"/>
    <property type="evidence" value="ECO:0007669"/>
    <property type="project" value="UniProtKB-UniRule"/>
</dbReference>
<evidence type="ECO:0000256" key="4">
    <source>
        <dbReference type="ARBA" id="ARBA00022722"/>
    </source>
</evidence>